<evidence type="ECO:0000313" key="2">
    <source>
        <dbReference type="EMBL" id="SHN07371.1"/>
    </source>
</evidence>
<feature type="region of interest" description="Disordered" evidence="1">
    <location>
        <begin position="1"/>
        <end position="39"/>
    </location>
</feature>
<organism evidence="2 3">
    <name type="scientific">Streptomyces yunnanensis</name>
    <dbReference type="NCBI Taxonomy" id="156453"/>
    <lineage>
        <taxon>Bacteria</taxon>
        <taxon>Bacillati</taxon>
        <taxon>Actinomycetota</taxon>
        <taxon>Actinomycetes</taxon>
        <taxon>Kitasatosporales</taxon>
        <taxon>Streptomycetaceae</taxon>
        <taxon>Streptomyces</taxon>
    </lineage>
</organism>
<accession>A0A9X8QYF2</accession>
<protein>
    <submittedName>
        <fullName evidence="2">Uncharacterized protein</fullName>
    </submittedName>
</protein>
<evidence type="ECO:0000256" key="1">
    <source>
        <dbReference type="SAM" id="MobiDB-lite"/>
    </source>
</evidence>
<feature type="compositionally biased region" description="Low complexity" evidence="1">
    <location>
        <begin position="181"/>
        <end position="190"/>
    </location>
</feature>
<dbReference type="EMBL" id="FRBK01000019">
    <property type="protein sequence ID" value="SHN07371.1"/>
    <property type="molecule type" value="Genomic_DNA"/>
</dbReference>
<dbReference type="AlphaFoldDB" id="A0A9X8QYF2"/>
<dbReference type="Proteomes" id="UP000184388">
    <property type="component" value="Unassembled WGS sequence"/>
</dbReference>
<proteinExistence type="predicted"/>
<feature type="region of interest" description="Disordered" evidence="1">
    <location>
        <begin position="162"/>
        <end position="222"/>
    </location>
</feature>
<evidence type="ECO:0000313" key="3">
    <source>
        <dbReference type="Proteomes" id="UP000184388"/>
    </source>
</evidence>
<sequence>MTRSLPDPSAVLGYRRDGRPIYPVLGASAEDPSNEEPQVSLSQKQLSALMAREKDQGGRAAVRGVVDKLGFPNLGELEEFVRAQRQAAEQQLSVSQRREQELSAREQSLTAREMAAAAREREAARRALLAGVGATGADLDDALALLRVDEDADEDAVREAAEALKGRRPELFSTASGSEKVPAAPGGAPASVPPPRPTGNRSQPGAAGLEMARRRGLLPPAP</sequence>
<gene>
    <name evidence="2" type="ORF">SAMN05216268_11915</name>
</gene>
<comment type="caution">
    <text evidence="2">The sequence shown here is derived from an EMBL/GenBank/DDBJ whole genome shotgun (WGS) entry which is preliminary data.</text>
</comment>
<reference evidence="3" key="1">
    <citation type="submission" date="2016-11" db="EMBL/GenBank/DDBJ databases">
        <authorList>
            <person name="Jaros S."/>
            <person name="Januszkiewicz K."/>
            <person name="Wedrychowicz H."/>
        </authorList>
    </citation>
    <scope>NUCLEOTIDE SEQUENCE [LARGE SCALE GENOMIC DNA]</scope>
    <source>
        <strain evidence="3">CGMCC 4.3555</strain>
    </source>
</reference>
<name>A0A9X8QYF2_9ACTN</name>